<proteinExistence type="predicted"/>
<comment type="caution">
    <text evidence="1">The sequence shown here is derived from an EMBL/GenBank/DDBJ whole genome shotgun (WGS) entry which is preliminary data.</text>
</comment>
<evidence type="ECO:0000313" key="2">
    <source>
        <dbReference type="Proteomes" id="UP000310760"/>
    </source>
</evidence>
<reference evidence="1 2" key="1">
    <citation type="submission" date="2019-04" db="EMBL/GenBank/DDBJ databases">
        <title>Microbes associate with the intestines of laboratory mice.</title>
        <authorList>
            <person name="Navarre W."/>
            <person name="Wong E."/>
            <person name="Huang K."/>
            <person name="Tropini C."/>
            <person name="Ng K."/>
            <person name="Yu B."/>
        </authorList>
    </citation>
    <scope>NUCLEOTIDE SEQUENCE [LARGE SCALE GENOMIC DNA]</scope>
    <source>
        <strain evidence="1 2">NM22_B1</strain>
    </source>
</reference>
<sequence length="286" mass="32075">MISIGDVCPLFFNPLKYKYSNAGCFRQVFSLSDNILLQVFCDNGETPAASLNDKIKGTSSAITLLTYDVNESVKMYYASLSPSEGIYTVTIGSNECEEFCVCENVGDSILIEYSHKDNNSAFDNIFWIDDAQQMFQFRIVGGFKPDGVELKVENEQFVNQKQEIIEMYSIPYKTFDFVFGSSCGVPYYIAEFFNKILCLSHVSIDGSLYVREGDSVPEKLDTIARKQMFIYKITLRPTKNDIAGIGGKTEEATSSSGIAFLLSNPEEDDVLKYKKAQAAFVNENYV</sequence>
<accession>A0A4V3RTF4</accession>
<gene>
    <name evidence="1" type="ORF">E5339_08215</name>
</gene>
<dbReference type="RefSeq" id="WP_135951213.1">
    <property type="nucleotide sequence ID" value="NZ_SRYJ01000015.1"/>
</dbReference>
<protein>
    <submittedName>
        <fullName evidence="1">Uncharacterized protein</fullName>
    </submittedName>
</protein>
<name>A0A4V3RTF4_9BACT</name>
<organism evidence="1 2">
    <name type="scientific">Phocaeicola sartorii</name>
    <dbReference type="NCBI Taxonomy" id="671267"/>
    <lineage>
        <taxon>Bacteria</taxon>
        <taxon>Pseudomonadati</taxon>
        <taxon>Bacteroidota</taxon>
        <taxon>Bacteroidia</taxon>
        <taxon>Bacteroidales</taxon>
        <taxon>Bacteroidaceae</taxon>
        <taxon>Phocaeicola</taxon>
    </lineage>
</organism>
<dbReference type="EMBL" id="SRYJ01000015">
    <property type="protein sequence ID" value="TGY70909.1"/>
    <property type="molecule type" value="Genomic_DNA"/>
</dbReference>
<dbReference type="AlphaFoldDB" id="A0A4V3RTF4"/>
<dbReference type="Proteomes" id="UP000310760">
    <property type="component" value="Unassembled WGS sequence"/>
</dbReference>
<evidence type="ECO:0000313" key="1">
    <source>
        <dbReference type="EMBL" id="TGY70909.1"/>
    </source>
</evidence>